<reference evidence="1 2" key="1">
    <citation type="journal article" date="2019" name="Int. J. Syst. Evol. Microbiol.">
        <title>The Global Catalogue of Microorganisms (GCM) 10K type strain sequencing project: providing services to taxonomists for standard genome sequencing and annotation.</title>
        <authorList>
            <consortium name="The Broad Institute Genomics Platform"/>
            <consortium name="The Broad Institute Genome Sequencing Center for Infectious Disease"/>
            <person name="Wu L."/>
            <person name="Ma J."/>
        </authorList>
    </citation>
    <scope>NUCLEOTIDE SEQUENCE [LARGE SCALE GENOMIC DNA]</scope>
    <source>
        <strain evidence="1 2">CGMCC 1.12563</strain>
    </source>
</reference>
<protein>
    <submittedName>
        <fullName evidence="1">Uncharacterized protein</fullName>
    </submittedName>
</protein>
<organism evidence="1 2">
    <name type="scientific">Halomarina rubra</name>
    <dbReference type="NCBI Taxonomy" id="2071873"/>
    <lineage>
        <taxon>Archaea</taxon>
        <taxon>Methanobacteriati</taxon>
        <taxon>Methanobacteriota</taxon>
        <taxon>Stenosarchaea group</taxon>
        <taxon>Halobacteria</taxon>
        <taxon>Halobacteriales</taxon>
        <taxon>Natronomonadaceae</taxon>
        <taxon>Halomarina</taxon>
    </lineage>
</organism>
<name>A0ABD6B0D6_9EURY</name>
<evidence type="ECO:0000313" key="1">
    <source>
        <dbReference type="EMBL" id="MFD1515240.1"/>
    </source>
</evidence>
<sequence>MATTQHDHGGSRSCPHCGTQPMHVLARDGDCQCLDCGRPLN</sequence>
<dbReference type="AlphaFoldDB" id="A0ABD6B0D6"/>
<gene>
    <name evidence="1" type="ORF">ACFSBT_18320</name>
</gene>
<proteinExistence type="predicted"/>
<comment type="caution">
    <text evidence="1">The sequence shown here is derived from an EMBL/GenBank/DDBJ whole genome shotgun (WGS) entry which is preliminary data.</text>
</comment>
<keyword evidence="2" id="KW-1185">Reference proteome</keyword>
<dbReference type="RefSeq" id="WP_305794565.1">
    <property type="nucleotide sequence ID" value="NZ_JALXFV010000008.1"/>
</dbReference>
<evidence type="ECO:0000313" key="2">
    <source>
        <dbReference type="Proteomes" id="UP001597187"/>
    </source>
</evidence>
<accession>A0ABD6B0D6</accession>
<dbReference type="Proteomes" id="UP001597187">
    <property type="component" value="Unassembled WGS sequence"/>
</dbReference>
<dbReference type="EMBL" id="JBHUDC010000008">
    <property type="protein sequence ID" value="MFD1515240.1"/>
    <property type="molecule type" value="Genomic_DNA"/>
</dbReference>